<comment type="similarity">
    <text evidence="3">Belongs to the peptidase M20A family.</text>
</comment>
<dbReference type="GeneID" id="25332822"/>
<name>A0A0D2CH65_9EURO</name>
<evidence type="ECO:0000256" key="1">
    <source>
        <dbReference type="ARBA" id="ARBA00001941"/>
    </source>
</evidence>
<keyword evidence="6" id="KW-0862">Zinc</keyword>
<evidence type="ECO:0000313" key="9">
    <source>
        <dbReference type="EMBL" id="KIW49217.1"/>
    </source>
</evidence>
<dbReference type="Gene3D" id="3.30.70.360">
    <property type="match status" value="1"/>
</dbReference>
<evidence type="ECO:0000256" key="3">
    <source>
        <dbReference type="ARBA" id="ARBA00006247"/>
    </source>
</evidence>
<dbReference type="HOGENOM" id="CLU_021802_0_0_1"/>
<dbReference type="InterPro" id="IPR010182">
    <property type="entry name" value="ArgE/DapE"/>
</dbReference>
<keyword evidence="4" id="KW-0479">Metal-binding</keyword>
<dbReference type="InterPro" id="IPR011650">
    <property type="entry name" value="Peptidase_M20_dimer"/>
</dbReference>
<organism evidence="9 10">
    <name type="scientific">Exophiala xenobiotica</name>
    <dbReference type="NCBI Taxonomy" id="348802"/>
    <lineage>
        <taxon>Eukaryota</taxon>
        <taxon>Fungi</taxon>
        <taxon>Dikarya</taxon>
        <taxon>Ascomycota</taxon>
        <taxon>Pezizomycotina</taxon>
        <taxon>Eurotiomycetes</taxon>
        <taxon>Chaetothyriomycetidae</taxon>
        <taxon>Chaetothyriales</taxon>
        <taxon>Herpotrichiellaceae</taxon>
        <taxon>Exophiala</taxon>
    </lineage>
</organism>
<evidence type="ECO:0000256" key="5">
    <source>
        <dbReference type="ARBA" id="ARBA00022801"/>
    </source>
</evidence>
<comment type="cofactor">
    <cofactor evidence="1">
        <name>Co(2+)</name>
        <dbReference type="ChEBI" id="CHEBI:48828"/>
    </cofactor>
</comment>
<dbReference type="InterPro" id="IPR036264">
    <property type="entry name" value="Bact_exopeptidase_dim_dom"/>
</dbReference>
<evidence type="ECO:0000259" key="8">
    <source>
        <dbReference type="Pfam" id="PF07687"/>
    </source>
</evidence>
<dbReference type="STRING" id="348802.A0A0D2CH65"/>
<evidence type="ECO:0000313" key="10">
    <source>
        <dbReference type="Proteomes" id="UP000054342"/>
    </source>
</evidence>
<dbReference type="AlphaFoldDB" id="A0A0D2CH65"/>
<dbReference type="SUPFAM" id="SSF55031">
    <property type="entry name" value="Bacterial exopeptidase dimerisation domain"/>
    <property type="match status" value="1"/>
</dbReference>
<dbReference type="InterPro" id="IPR002933">
    <property type="entry name" value="Peptidase_M20"/>
</dbReference>
<protein>
    <recommendedName>
        <fullName evidence="8">Peptidase M20 dimerisation domain-containing protein</fullName>
    </recommendedName>
</protein>
<dbReference type="CDD" id="cd03895">
    <property type="entry name" value="M20_ArgE_DapE-like"/>
    <property type="match status" value="1"/>
</dbReference>
<dbReference type="InterPro" id="IPR050072">
    <property type="entry name" value="Peptidase_M20A"/>
</dbReference>
<dbReference type="OrthoDB" id="10059875at2759"/>
<evidence type="ECO:0000256" key="2">
    <source>
        <dbReference type="ARBA" id="ARBA00001947"/>
    </source>
</evidence>
<keyword evidence="10" id="KW-1185">Reference proteome</keyword>
<accession>A0A0D2CH65</accession>
<keyword evidence="5" id="KW-0378">Hydrolase</keyword>
<proteinExistence type="inferred from homology"/>
<feature type="domain" description="Peptidase M20 dimerisation" evidence="8">
    <location>
        <begin position="208"/>
        <end position="320"/>
    </location>
</feature>
<evidence type="ECO:0000256" key="6">
    <source>
        <dbReference type="ARBA" id="ARBA00022833"/>
    </source>
</evidence>
<evidence type="ECO:0000256" key="7">
    <source>
        <dbReference type="ARBA" id="ARBA00023285"/>
    </source>
</evidence>
<dbReference type="RefSeq" id="XP_013309801.1">
    <property type="nucleotide sequence ID" value="XM_013454347.1"/>
</dbReference>
<dbReference type="GO" id="GO:0046872">
    <property type="term" value="F:metal ion binding"/>
    <property type="evidence" value="ECO:0007669"/>
    <property type="project" value="UniProtKB-KW"/>
</dbReference>
<keyword evidence="7" id="KW-0170">Cobalt</keyword>
<reference evidence="9 10" key="1">
    <citation type="submission" date="2015-01" db="EMBL/GenBank/DDBJ databases">
        <title>The Genome Sequence of Exophiala xenobiotica CBS118157.</title>
        <authorList>
            <consortium name="The Broad Institute Genomics Platform"/>
            <person name="Cuomo C."/>
            <person name="de Hoog S."/>
            <person name="Gorbushina A."/>
            <person name="Stielow B."/>
            <person name="Teixiera M."/>
            <person name="Abouelleil A."/>
            <person name="Chapman S.B."/>
            <person name="Priest M."/>
            <person name="Young S.K."/>
            <person name="Wortman J."/>
            <person name="Nusbaum C."/>
            <person name="Birren B."/>
        </authorList>
    </citation>
    <scope>NUCLEOTIDE SEQUENCE [LARGE SCALE GENOMIC DNA]</scope>
    <source>
        <strain evidence="9 10">CBS 118157</strain>
    </source>
</reference>
<dbReference type="InterPro" id="IPR033687">
    <property type="entry name" value="YodQ-like"/>
</dbReference>
<dbReference type="SUPFAM" id="SSF53187">
    <property type="entry name" value="Zn-dependent exopeptidases"/>
    <property type="match status" value="1"/>
</dbReference>
<dbReference type="Gene3D" id="3.40.630.10">
    <property type="entry name" value="Zn peptidases"/>
    <property type="match status" value="1"/>
</dbReference>
<dbReference type="PANTHER" id="PTHR43808">
    <property type="entry name" value="ACETYLORNITHINE DEACETYLASE"/>
    <property type="match status" value="1"/>
</dbReference>
<dbReference type="GO" id="GO:0016787">
    <property type="term" value="F:hydrolase activity"/>
    <property type="evidence" value="ECO:0007669"/>
    <property type="project" value="UniProtKB-KW"/>
</dbReference>
<dbReference type="NCBIfam" id="NF005306">
    <property type="entry name" value="PRK06837.1"/>
    <property type="match status" value="1"/>
</dbReference>
<sequence length="431" mass="47285">MPPLNPDQVAAIRQSVHDNFATQLAYTQELIRFGGQRGEESPVQDFVFDAFASRGYSPIKFEMDESQLSQHEGAGKFSPTHSHAPVVVGTHKPKAQCEGGKSLILNGHIDVVPLGPTDMWADDPYSAKIEGDRLYGRGAGDMRSGHAANIFALDALRRIGLQPASEVIIQSVPEEESTGNGTMMTHLKGYKADAALIPEPVHEQLVRANVGVLWFQVEVRGKPVHVRTMGTGVNAIDACWKVVGALRELEAEWNERHAKTRYFEEEKHPLNLNIAIVNAGDWASSVPAWCRIDCRIAITPGTTAKSAADEIEKKVADFARSDPSMSQNPPKITWNGFFAEGYTLEPGSEAENVLRKAHKQATGEELTTQTSTAYLDARVHSLYDKIPALVYGPISGDVHGFDEWVSIESVKRTTVAMALFIAEWCGVEKIE</sequence>
<evidence type="ECO:0000256" key="4">
    <source>
        <dbReference type="ARBA" id="ARBA00022723"/>
    </source>
</evidence>
<dbReference type="Proteomes" id="UP000054342">
    <property type="component" value="Unassembled WGS sequence"/>
</dbReference>
<dbReference type="Pfam" id="PF07687">
    <property type="entry name" value="M20_dimer"/>
    <property type="match status" value="1"/>
</dbReference>
<dbReference type="EMBL" id="KN847323">
    <property type="protein sequence ID" value="KIW49217.1"/>
    <property type="molecule type" value="Genomic_DNA"/>
</dbReference>
<comment type="cofactor">
    <cofactor evidence="2">
        <name>Zn(2+)</name>
        <dbReference type="ChEBI" id="CHEBI:29105"/>
    </cofactor>
</comment>
<gene>
    <name evidence="9" type="ORF">PV05_10914</name>
</gene>
<dbReference type="NCBIfam" id="TIGR01910">
    <property type="entry name" value="DapE-ArgE"/>
    <property type="match status" value="1"/>
</dbReference>
<dbReference type="Pfam" id="PF01546">
    <property type="entry name" value="Peptidase_M20"/>
    <property type="match status" value="1"/>
</dbReference>
<dbReference type="PANTHER" id="PTHR43808:SF25">
    <property type="entry name" value="PEPTIDASE M20 DIMERISATION DOMAIN-CONTAINING PROTEIN"/>
    <property type="match status" value="1"/>
</dbReference>